<accession>A0A6B3RUI8</accession>
<evidence type="ECO:0000259" key="2">
    <source>
        <dbReference type="Pfam" id="PF00857"/>
    </source>
</evidence>
<dbReference type="Proteomes" id="UP000481421">
    <property type="component" value="Unassembled WGS sequence"/>
</dbReference>
<keyword evidence="1 3" id="KW-0378">Hydrolase</keyword>
<gene>
    <name evidence="3" type="ORF">G3572_10880</name>
</gene>
<organism evidence="3 4">
    <name type="scientific">Pseudotabrizicola algicola</name>
    <dbReference type="NCBI Taxonomy" id="2709381"/>
    <lineage>
        <taxon>Bacteria</taxon>
        <taxon>Pseudomonadati</taxon>
        <taxon>Pseudomonadota</taxon>
        <taxon>Alphaproteobacteria</taxon>
        <taxon>Rhodobacterales</taxon>
        <taxon>Paracoccaceae</taxon>
        <taxon>Pseudotabrizicola</taxon>
    </lineage>
</organism>
<dbReference type="EMBL" id="JAAIKE010000003">
    <property type="protein sequence ID" value="NEX46712.1"/>
    <property type="molecule type" value="Genomic_DNA"/>
</dbReference>
<name>A0A6B3RUI8_9RHOB</name>
<dbReference type="GO" id="GO:0016787">
    <property type="term" value="F:hydrolase activity"/>
    <property type="evidence" value="ECO:0007669"/>
    <property type="project" value="UniProtKB-KW"/>
</dbReference>
<evidence type="ECO:0000313" key="4">
    <source>
        <dbReference type="Proteomes" id="UP000481421"/>
    </source>
</evidence>
<protein>
    <submittedName>
        <fullName evidence="3">Cysteine hydrolase</fullName>
    </submittedName>
</protein>
<evidence type="ECO:0000313" key="3">
    <source>
        <dbReference type="EMBL" id="NEX46712.1"/>
    </source>
</evidence>
<proteinExistence type="predicted"/>
<dbReference type="RefSeq" id="WP_164611680.1">
    <property type="nucleotide sequence ID" value="NZ_JAAIKE010000003.1"/>
</dbReference>
<sequence>MPSVFLSTTSRDIPVVPERAALLFIDVQNFSCHPDGAEWAMMPPDERAQKRDPFLAHFNAETLPRMQRLQAAARAAGIEVMYTTIESLTLDGRDRSLDYKISGFNVPKGSWDGKVLEAIAPQGDEIVLPKSSSSVFVSTHIDYILRNLGVQQVIVSGVLTDQCVESAIRDACDLGYLVTQVTDACATFGPERQAASLNAIKGYCRQITTDALVRELEG</sequence>
<dbReference type="CDD" id="cd00431">
    <property type="entry name" value="cysteine_hydrolases"/>
    <property type="match status" value="1"/>
</dbReference>
<reference evidence="3 4" key="1">
    <citation type="submission" date="2020-02" db="EMBL/GenBank/DDBJ databases">
        <title>Rhodobacter algicola sp. nov., isolated from microalga culture.</title>
        <authorList>
            <person name="Park C.-Y."/>
        </authorList>
    </citation>
    <scope>NUCLEOTIDE SEQUENCE [LARGE SCALE GENOMIC DNA]</scope>
    <source>
        <strain evidence="3 4">ETT8</strain>
    </source>
</reference>
<dbReference type="Gene3D" id="3.40.50.850">
    <property type="entry name" value="Isochorismatase-like"/>
    <property type="match status" value="1"/>
</dbReference>
<dbReference type="SUPFAM" id="SSF52499">
    <property type="entry name" value="Isochorismatase-like hydrolases"/>
    <property type="match status" value="1"/>
</dbReference>
<evidence type="ECO:0000256" key="1">
    <source>
        <dbReference type="ARBA" id="ARBA00022801"/>
    </source>
</evidence>
<dbReference type="Pfam" id="PF00857">
    <property type="entry name" value="Isochorismatase"/>
    <property type="match status" value="1"/>
</dbReference>
<dbReference type="PANTHER" id="PTHR43540">
    <property type="entry name" value="PEROXYUREIDOACRYLATE/UREIDOACRYLATE AMIDOHYDROLASE-RELATED"/>
    <property type="match status" value="1"/>
</dbReference>
<dbReference type="AlphaFoldDB" id="A0A6B3RUI8"/>
<dbReference type="InterPro" id="IPR036380">
    <property type="entry name" value="Isochorismatase-like_sf"/>
</dbReference>
<keyword evidence="4" id="KW-1185">Reference proteome</keyword>
<comment type="caution">
    <text evidence="3">The sequence shown here is derived from an EMBL/GenBank/DDBJ whole genome shotgun (WGS) entry which is preliminary data.</text>
</comment>
<dbReference type="PANTHER" id="PTHR43540:SF1">
    <property type="entry name" value="ISOCHORISMATASE HYDROLASE"/>
    <property type="match status" value="1"/>
</dbReference>
<dbReference type="InterPro" id="IPR050272">
    <property type="entry name" value="Isochorismatase-like_hydrls"/>
</dbReference>
<feature type="domain" description="Isochorismatase-like" evidence="2">
    <location>
        <begin position="20"/>
        <end position="209"/>
    </location>
</feature>
<dbReference type="InterPro" id="IPR000868">
    <property type="entry name" value="Isochorismatase-like_dom"/>
</dbReference>